<protein>
    <submittedName>
        <fullName evidence="1">Uncharacterized protein</fullName>
    </submittedName>
</protein>
<keyword evidence="2" id="KW-1185">Reference proteome</keyword>
<gene>
    <name evidence="1" type="ORF">QFC21_004989</name>
</gene>
<proteinExistence type="predicted"/>
<dbReference type="Proteomes" id="UP001227268">
    <property type="component" value="Unassembled WGS sequence"/>
</dbReference>
<evidence type="ECO:0000313" key="2">
    <source>
        <dbReference type="Proteomes" id="UP001227268"/>
    </source>
</evidence>
<dbReference type="EMBL" id="JASBWT010000018">
    <property type="protein sequence ID" value="KAJ9096719.1"/>
    <property type="molecule type" value="Genomic_DNA"/>
</dbReference>
<evidence type="ECO:0000313" key="1">
    <source>
        <dbReference type="EMBL" id="KAJ9096719.1"/>
    </source>
</evidence>
<comment type="caution">
    <text evidence="1">The sequence shown here is derived from an EMBL/GenBank/DDBJ whole genome shotgun (WGS) entry which is preliminary data.</text>
</comment>
<accession>A0ACC2VCK5</accession>
<sequence length="78" mass="7940">MASTAMLKRARVDNEGEGAGAGGERKQVMAISAEGKDQGGMGGRAVVMREVKRTSGLEAPIVSLAGAHQATSLEDGRA</sequence>
<name>A0ACC2VCK5_9TREE</name>
<organism evidence="1 2">
    <name type="scientific">Naganishia friedmannii</name>
    <dbReference type="NCBI Taxonomy" id="89922"/>
    <lineage>
        <taxon>Eukaryota</taxon>
        <taxon>Fungi</taxon>
        <taxon>Dikarya</taxon>
        <taxon>Basidiomycota</taxon>
        <taxon>Agaricomycotina</taxon>
        <taxon>Tremellomycetes</taxon>
        <taxon>Filobasidiales</taxon>
        <taxon>Filobasidiaceae</taxon>
        <taxon>Naganishia</taxon>
    </lineage>
</organism>
<reference evidence="1" key="1">
    <citation type="submission" date="2023-04" db="EMBL/GenBank/DDBJ databases">
        <title>Draft Genome sequencing of Naganishia species isolated from polar environments using Oxford Nanopore Technology.</title>
        <authorList>
            <person name="Leo P."/>
            <person name="Venkateswaran K."/>
        </authorList>
    </citation>
    <scope>NUCLEOTIDE SEQUENCE</scope>
    <source>
        <strain evidence="1">MNA-CCFEE 5423</strain>
    </source>
</reference>